<sequence length="243" mass="27472">MRVQVLALLASSLAALGSARMPAFAPAKDRLENREWAYDAHEIDQLSDRYVLHMNGTFKQRYFFDKSFYKPGGPLFLYIGGETWGGGGSNFLKIYGWKDFAATISFPMGGPISYPTYTLQEINSVPGYGEPWTGLGGYAAYYVKTDVVSLCTSGRIDSTDYGCFSTHNTTYYADPSNSNTRSYRSTLTDEIRISSDDYPSYLIMDAGHVWDGRGIRDVVKEPQFIREAHLWEIRIVGRFFLER</sequence>
<organism evidence="2 3">
    <name type="scientific">Cochliobolus heterostrophus (strain C5 / ATCC 48332 / race O)</name>
    <name type="common">Southern corn leaf blight fungus</name>
    <name type="synonym">Bipolaris maydis</name>
    <dbReference type="NCBI Taxonomy" id="701091"/>
    <lineage>
        <taxon>Eukaryota</taxon>
        <taxon>Fungi</taxon>
        <taxon>Dikarya</taxon>
        <taxon>Ascomycota</taxon>
        <taxon>Pezizomycotina</taxon>
        <taxon>Dothideomycetes</taxon>
        <taxon>Pleosporomycetidae</taxon>
        <taxon>Pleosporales</taxon>
        <taxon>Pleosporineae</taxon>
        <taxon>Pleosporaceae</taxon>
        <taxon>Bipolaris</taxon>
    </lineage>
</organism>
<dbReference type="OrthoDB" id="1735038at2759"/>
<name>M2U7D1_COCH5</name>
<dbReference type="Pfam" id="PF05577">
    <property type="entry name" value="Peptidase_S28"/>
    <property type="match status" value="1"/>
</dbReference>
<keyword evidence="3" id="KW-1185">Reference proteome</keyword>
<evidence type="ECO:0000313" key="2">
    <source>
        <dbReference type="EMBL" id="EMD89676.1"/>
    </source>
</evidence>
<dbReference type="EMBL" id="KB445578">
    <property type="protein sequence ID" value="EMD89676.1"/>
    <property type="molecule type" value="Genomic_DNA"/>
</dbReference>
<dbReference type="Gene3D" id="3.40.50.1820">
    <property type="entry name" value="alpha/beta hydrolase"/>
    <property type="match status" value="1"/>
</dbReference>
<dbReference type="InterPro" id="IPR029058">
    <property type="entry name" value="AB_hydrolase_fold"/>
</dbReference>
<dbReference type="Proteomes" id="UP000016936">
    <property type="component" value="Unassembled WGS sequence"/>
</dbReference>
<reference evidence="2 3" key="1">
    <citation type="journal article" date="2012" name="PLoS Pathog.">
        <title>Diverse lifestyles and strategies of plant pathogenesis encoded in the genomes of eighteen Dothideomycetes fungi.</title>
        <authorList>
            <person name="Ohm R.A."/>
            <person name="Feau N."/>
            <person name="Henrissat B."/>
            <person name="Schoch C.L."/>
            <person name="Horwitz B.A."/>
            <person name="Barry K.W."/>
            <person name="Condon B.J."/>
            <person name="Copeland A.C."/>
            <person name="Dhillon B."/>
            <person name="Glaser F."/>
            <person name="Hesse C.N."/>
            <person name="Kosti I."/>
            <person name="LaButti K."/>
            <person name="Lindquist E.A."/>
            <person name="Lucas S."/>
            <person name="Salamov A.A."/>
            <person name="Bradshaw R.E."/>
            <person name="Ciuffetti L."/>
            <person name="Hamelin R.C."/>
            <person name="Kema G.H.J."/>
            <person name="Lawrence C."/>
            <person name="Scott J.A."/>
            <person name="Spatafora J.W."/>
            <person name="Turgeon B.G."/>
            <person name="de Wit P.J.G.M."/>
            <person name="Zhong S."/>
            <person name="Goodwin S.B."/>
            <person name="Grigoriev I.V."/>
        </authorList>
    </citation>
    <scope>NUCLEOTIDE SEQUENCE [LARGE SCALE GENOMIC DNA]</scope>
    <source>
        <strain evidence="3">C5 / ATCC 48332 / race O</strain>
    </source>
</reference>
<accession>M2U7D1</accession>
<evidence type="ECO:0000256" key="1">
    <source>
        <dbReference type="SAM" id="SignalP"/>
    </source>
</evidence>
<reference evidence="3" key="2">
    <citation type="journal article" date="2013" name="PLoS Genet.">
        <title>Comparative genome structure, secondary metabolite, and effector coding capacity across Cochliobolus pathogens.</title>
        <authorList>
            <person name="Condon B.J."/>
            <person name="Leng Y."/>
            <person name="Wu D."/>
            <person name="Bushley K.E."/>
            <person name="Ohm R.A."/>
            <person name="Otillar R."/>
            <person name="Martin J."/>
            <person name="Schackwitz W."/>
            <person name="Grimwood J."/>
            <person name="MohdZainudin N."/>
            <person name="Xue C."/>
            <person name="Wang R."/>
            <person name="Manning V.A."/>
            <person name="Dhillon B."/>
            <person name="Tu Z.J."/>
            <person name="Steffenson B.J."/>
            <person name="Salamov A."/>
            <person name="Sun H."/>
            <person name="Lowry S."/>
            <person name="LaButti K."/>
            <person name="Han J."/>
            <person name="Copeland A."/>
            <person name="Lindquist E."/>
            <person name="Barry K."/>
            <person name="Schmutz J."/>
            <person name="Baker S.E."/>
            <person name="Ciuffetti L.M."/>
            <person name="Grigoriev I.V."/>
            <person name="Zhong S."/>
            <person name="Turgeon B.G."/>
        </authorList>
    </citation>
    <scope>NUCLEOTIDE SEQUENCE [LARGE SCALE GENOMIC DNA]</scope>
    <source>
        <strain evidence="3">C5 / ATCC 48332 / race O</strain>
    </source>
</reference>
<dbReference type="AlphaFoldDB" id="M2U7D1"/>
<dbReference type="GO" id="GO:0070008">
    <property type="term" value="F:serine-type exopeptidase activity"/>
    <property type="evidence" value="ECO:0007669"/>
    <property type="project" value="InterPro"/>
</dbReference>
<proteinExistence type="predicted"/>
<gene>
    <name evidence="2" type="ORF">COCHEDRAFT_18077</name>
</gene>
<protein>
    <submittedName>
        <fullName evidence="2">Uncharacterized protein</fullName>
    </submittedName>
</protein>
<evidence type="ECO:0000313" key="3">
    <source>
        <dbReference type="Proteomes" id="UP000016936"/>
    </source>
</evidence>
<feature type="signal peptide" evidence="1">
    <location>
        <begin position="1"/>
        <end position="19"/>
    </location>
</feature>
<dbReference type="GO" id="GO:0006508">
    <property type="term" value="P:proteolysis"/>
    <property type="evidence" value="ECO:0007669"/>
    <property type="project" value="InterPro"/>
</dbReference>
<dbReference type="InterPro" id="IPR008758">
    <property type="entry name" value="Peptidase_S28"/>
</dbReference>
<feature type="chain" id="PRO_5004027053" evidence="1">
    <location>
        <begin position="20"/>
        <end position="243"/>
    </location>
</feature>
<dbReference type="HOGENOM" id="CLU_1142507_0_0_1"/>
<keyword evidence="1" id="KW-0732">Signal</keyword>